<evidence type="ECO:0000313" key="1">
    <source>
        <dbReference type="EMBL" id="SHF56220.1"/>
    </source>
</evidence>
<dbReference type="GO" id="GO:0051539">
    <property type="term" value="F:4 iron, 4 sulfur cluster binding"/>
    <property type="evidence" value="ECO:0007669"/>
    <property type="project" value="TreeGrafter"/>
</dbReference>
<gene>
    <name evidence="1" type="ORF">SAMN02745218_02589</name>
</gene>
<dbReference type="InterPro" id="IPR058240">
    <property type="entry name" value="rSAM_sf"/>
</dbReference>
<dbReference type="GO" id="GO:0042601">
    <property type="term" value="C:endospore-forming forespore"/>
    <property type="evidence" value="ECO:0007669"/>
    <property type="project" value="TreeGrafter"/>
</dbReference>
<dbReference type="Pfam" id="PF20903">
    <property type="entry name" value="SPL"/>
    <property type="match status" value="1"/>
</dbReference>
<dbReference type="InterPro" id="IPR007197">
    <property type="entry name" value="rSAM"/>
</dbReference>
<keyword evidence="2" id="KW-1185">Reference proteome</keyword>
<sequence>MTSTPAIYETPRQAPPGGRAEVRELWLARVDKIKLTYVHRQGVVMEFHPDRVIFEQDALEYPLGRQLWELFKNSDAEVMVSRSRRITGIPGRNPQESYRDAKRTLVFGVRRTLNFQTCRPSAHYQLPLTTSCPGKCEYCYLLGSLPGKPYIRAYVNIEEILDKARDYIVKRQPEVTTFEGSATSDPVPVEKYTGALARTILFFAAQDYGRFRLATKFTGIDSLLDLKHSGHTTIRFSLNTARVIKTYEHGTPALEQRLQAARKVFDAGYPTGFIIAPVIAYRGWEREYAELLETIRACFPGTSSLSFEFITHRFTVRARNKIKSIFPHTGLPMDEEDRKFKFGQFGYGKYVYAPPLMDRLKETLVTKAREMFPGARIDYFV</sequence>
<dbReference type="PANTHER" id="PTHR37822">
    <property type="entry name" value="SPORE PHOTOPRODUCT LYASE-RELATED"/>
    <property type="match status" value="1"/>
</dbReference>
<dbReference type="InterPro" id="IPR034559">
    <property type="entry name" value="SPL_Clostridia"/>
</dbReference>
<dbReference type="RefSeq" id="WP_341349379.1">
    <property type="nucleotide sequence ID" value="NZ_FQUW01000039.1"/>
</dbReference>
<reference evidence="2" key="1">
    <citation type="submission" date="2016-11" db="EMBL/GenBank/DDBJ databases">
        <authorList>
            <person name="Varghese N."/>
            <person name="Submissions S."/>
        </authorList>
    </citation>
    <scope>NUCLEOTIDE SEQUENCE [LARGE SCALE GENOMIC DNA]</scope>
    <source>
        <strain evidence="2">DSM 11792</strain>
    </source>
</reference>
<dbReference type="SFLD" id="SFLDG01079">
    <property type="entry name" value="spore_photoproduct_lyase_like"/>
    <property type="match status" value="1"/>
</dbReference>
<name>A0A1M5CND3_9FIRM</name>
<proteinExistence type="predicted"/>
<dbReference type="GO" id="GO:0003913">
    <property type="term" value="F:DNA photolyase activity"/>
    <property type="evidence" value="ECO:0007669"/>
    <property type="project" value="InterPro"/>
</dbReference>
<dbReference type="SFLD" id="SFLDS00029">
    <property type="entry name" value="Radical_SAM"/>
    <property type="match status" value="1"/>
</dbReference>
<dbReference type="GO" id="GO:1904047">
    <property type="term" value="F:S-adenosyl-L-methionine binding"/>
    <property type="evidence" value="ECO:0007669"/>
    <property type="project" value="InterPro"/>
</dbReference>
<dbReference type="InterPro" id="IPR049539">
    <property type="entry name" value="SPL"/>
</dbReference>
<dbReference type="InterPro" id="IPR023897">
    <property type="entry name" value="SPL_firmicutes"/>
</dbReference>
<dbReference type="PANTHER" id="PTHR37822:SF2">
    <property type="entry name" value="SPORE PHOTOPRODUCT LYASE"/>
    <property type="match status" value="1"/>
</dbReference>
<accession>A0A1M5CND3</accession>
<dbReference type="SFLD" id="SFLDF00412">
    <property type="entry name" value="spore_photoproduct_lyase_2"/>
    <property type="match status" value="1"/>
</dbReference>
<dbReference type="AlphaFoldDB" id="A0A1M5CND3"/>
<dbReference type="Gene3D" id="3.40.50.12110">
    <property type="match status" value="1"/>
</dbReference>
<dbReference type="CDD" id="cd01335">
    <property type="entry name" value="Radical_SAM"/>
    <property type="match status" value="1"/>
</dbReference>
<evidence type="ECO:0000313" key="2">
    <source>
        <dbReference type="Proteomes" id="UP000184196"/>
    </source>
</evidence>
<organism evidence="1 2">
    <name type="scientific">Desulfofundulus australicus DSM 11792</name>
    <dbReference type="NCBI Taxonomy" id="1121425"/>
    <lineage>
        <taxon>Bacteria</taxon>
        <taxon>Bacillati</taxon>
        <taxon>Bacillota</taxon>
        <taxon>Clostridia</taxon>
        <taxon>Eubacteriales</taxon>
        <taxon>Peptococcaceae</taxon>
        <taxon>Desulfofundulus</taxon>
    </lineage>
</organism>
<dbReference type="Gene3D" id="3.80.30.30">
    <property type="match status" value="1"/>
</dbReference>
<protein>
    <submittedName>
        <fullName evidence="1">Spore photoproduct lyase</fullName>
    </submittedName>
</protein>
<dbReference type="NCBIfam" id="TIGR04070">
    <property type="entry name" value="photo_TT_lyase"/>
    <property type="match status" value="1"/>
</dbReference>
<keyword evidence="1" id="KW-0456">Lyase</keyword>
<dbReference type="SUPFAM" id="SSF102114">
    <property type="entry name" value="Radical SAM enzymes"/>
    <property type="match status" value="1"/>
</dbReference>
<dbReference type="Proteomes" id="UP000184196">
    <property type="component" value="Unassembled WGS sequence"/>
</dbReference>
<dbReference type="EMBL" id="FQUW01000039">
    <property type="protein sequence ID" value="SHF56220.1"/>
    <property type="molecule type" value="Genomic_DNA"/>
</dbReference>